<gene>
    <name evidence="1" type="ORF">HWQ62_00478</name>
</gene>
<dbReference type="EMBL" id="MT663542">
    <property type="protein sequence ID" value="QOI90609.1"/>
    <property type="molecule type" value="Genomic_DNA"/>
</dbReference>
<accession>A0A7L9AY37</accession>
<dbReference type="InterPro" id="IPR014903">
    <property type="entry name" value="DUF1796"/>
</dbReference>
<proteinExistence type="predicted"/>
<reference evidence="1" key="1">
    <citation type="submission" date="2020-06" db="EMBL/GenBank/DDBJ databases">
        <title>Lateral gene transfer of anion-conducting channel rhodopsins between green algae and giant viruses.</title>
        <authorList>
            <person name="Rozenberg A."/>
            <person name="Oppermann J."/>
            <person name="Wietek J."/>
            <person name="Fernandez Lahore R.G."/>
            <person name="Sandaa R.-A."/>
            <person name="Bratbak G."/>
            <person name="Hegemann P."/>
            <person name="Beja O."/>
        </authorList>
    </citation>
    <scope>NUCLEOTIDE SEQUENCE</scope>
    <source>
        <strain evidence="1">01B</strain>
    </source>
</reference>
<organismHost>
    <name type="scientific">Pyramimonas plurioculata</name>
    <dbReference type="NCBI Taxonomy" id="36893"/>
</organismHost>
<organism evidence="1">
    <name type="scientific">Pyramimonas orientalis virus</name>
    <name type="common">PoV01</name>
    <dbReference type="NCBI Taxonomy" id="455367"/>
    <lineage>
        <taxon>Viruses</taxon>
        <taxon>Varidnaviria</taxon>
        <taxon>Bamfordvirae</taxon>
        <taxon>Nucleocytoviricota</taxon>
        <taxon>Megaviricetes</taxon>
        <taxon>Imitervirales</taxon>
        <taxon>Allomimiviridae</taxon>
        <taxon>Heliosvirus</taxon>
        <taxon>Heliosvirus raunefjordenense</taxon>
    </lineage>
</organism>
<evidence type="ECO:0000313" key="1">
    <source>
        <dbReference type="EMBL" id="QOI90609.1"/>
    </source>
</evidence>
<sequence length="68" mass="7779">MFSSSIQFDSFVHPSKYIVVPLGHRCSSALACKFAQLRKTSLPFDWVNYAFPKNVQMAIQNNMDQLHS</sequence>
<name>A0A7L9AY37_POV01</name>
<protein>
    <submittedName>
        <fullName evidence="1">Uncharacterized protein</fullName>
    </submittedName>
</protein>
<dbReference type="Pfam" id="PF08795">
    <property type="entry name" value="DUF1796"/>
    <property type="match status" value="1"/>
</dbReference>